<dbReference type="InterPro" id="IPR000917">
    <property type="entry name" value="Sulfatase_N"/>
</dbReference>
<feature type="compositionally biased region" description="Basic and acidic residues" evidence="5">
    <location>
        <begin position="496"/>
        <end position="505"/>
    </location>
</feature>
<proteinExistence type="inferred from homology"/>
<organism evidence="7 8">
    <name type="scientific">Brachybacterium endophyticum</name>
    <dbReference type="NCBI Taxonomy" id="2182385"/>
    <lineage>
        <taxon>Bacteria</taxon>
        <taxon>Bacillati</taxon>
        <taxon>Actinomycetota</taxon>
        <taxon>Actinomycetes</taxon>
        <taxon>Micrococcales</taxon>
        <taxon>Dermabacteraceae</taxon>
        <taxon>Brachybacterium</taxon>
    </lineage>
</organism>
<evidence type="ECO:0000313" key="8">
    <source>
        <dbReference type="Proteomes" id="UP000245590"/>
    </source>
</evidence>
<comment type="similarity">
    <text evidence="1">Belongs to the sulfatase family.</text>
</comment>
<protein>
    <submittedName>
        <fullName evidence="7">Sulfatase</fullName>
    </submittedName>
</protein>
<dbReference type="CDD" id="cd16031">
    <property type="entry name" value="G6S_like"/>
    <property type="match status" value="1"/>
</dbReference>
<dbReference type="Gene3D" id="3.40.720.10">
    <property type="entry name" value="Alkaline Phosphatase, subunit A"/>
    <property type="match status" value="1"/>
</dbReference>
<name>A0A2U2RN72_9MICO</name>
<dbReference type="PANTHER" id="PTHR43108:SF6">
    <property type="entry name" value="N-SULPHOGLUCOSAMINE SULPHOHYDROLASE"/>
    <property type="match status" value="1"/>
</dbReference>
<keyword evidence="2" id="KW-0732">Signal</keyword>
<dbReference type="PANTHER" id="PTHR43108">
    <property type="entry name" value="N-ACETYLGLUCOSAMINE-6-SULFATASE FAMILY MEMBER"/>
    <property type="match status" value="1"/>
</dbReference>
<keyword evidence="4" id="KW-0325">Glycoprotein</keyword>
<dbReference type="Proteomes" id="UP000245590">
    <property type="component" value="Unassembled WGS sequence"/>
</dbReference>
<evidence type="ECO:0000256" key="4">
    <source>
        <dbReference type="ARBA" id="ARBA00023180"/>
    </source>
</evidence>
<comment type="caution">
    <text evidence="7">The sequence shown here is derived from an EMBL/GenBank/DDBJ whole genome shotgun (WGS) entry which is preliminary data.</text>
</comment>
<dbReference type="AlphaFoldDB" id="A0A2U2RN72"/>
<accession>A0A2U2RN72</accession>
<keyword evidence="3" id="KW-0378">Hydrolase</keyword>
<dbReference type="InterPro" id="IPR017850">
    <property type="entry name" value="Alkaline_phosphatase_core_sf"/>
</dbReference>
<feature type="domain" description="Sulfatase N-terminal" evidence="6">
    <location>
        <begin position="7"/>
        <end position="352"/>
    </location>
</feature>
<reference evidence="7 8" key="1">
    <citation type="submission" date="2018-05" db="EMBL/GenBank/DDBJ databases">
        <title>Brachybacterium sp. M1HQ-2T, whole genome shotgun sequence.</title>
        <authorList>
            <person name="Tuo L."/>
        </authorList>
    </citation>
    <scope>NUCLEOTIDE SEQUENCE [LARGE SCALE GENOMIC DNA]</scope>
    <source>
        <strain evidence="7 8">M1HQ-2</strain>
    </source>
</reference>
<evidence type="ECO:0000259" key="6">
    <source>
        <dbReference type="Pfam" id="PF00884"/>
    </source>
</evidence>
<sequence length="505" mass="56876">MPSPTRPNIVFVLSDDHAAHAISAYGSRVNTTPQLDRLADEGARLDAMYCTNSICTPSRASLLTGTYSHVNGASTIYTEFDHRVPTLSEALQGAGYATALFGKWHLGESAGALPRGFDEWRIFPGQGDYWEPRMIGPEGEETREGYASDLVTDMALEWLESSREQRPEDPFCLMLHHKAPHRPWIPHPRHADLYPAGSIPEPETLLEDLSGRSRAVQGVKMSIADDLTRTDIKEDVPSALLGEEHREERARWTYQRYMRDYLQTIQAVDDSMGRVLDHLEAQGLTENTLVVYASDQGFFLGDHGLFDKRLMYDESLQMPMMIRWPARIPAGSRVTSMLANVDVAATLLDAAGLDPDAALPGQQGRSFLPLLRGEEIADWPRAVYYRYWEHDDPEHHAPAHYGIRTERWKYIDYYGAGLEAPGASDRIFPREYELYDLREDPRELRNLAEDPAYAGVRADLAEQLAQLQASVGDRPYTGPGSWHPDWNHHAATHGVNDQERRPTGD</sequence>
<dbReference type="Pfam" id="PF00884">
    <property type="entry name" value="Sulfatase"/>
    <property type="match status" value="1"/>
</dbReference>
<dbReference type="OrthoDB" id="9777306at2"/>
<dbReference type="InterPro" id="IPR024607">
    <property type="entry name" value="Sulfatase_CS"/>
</dbReference>
<gene>
    <name evidence="7" type="ORF">DEO23_00890</name>
</gene>
<dbReference type="EMBL" id="QFKX01000001">
    <property type="protein sequence ID" value="PWH07245.1"/>
    <property type="molecule type" value="Genomic_DNA"/>
</dbReference>
<evidence type="ECO:0000256" key="3">
    <source>
        <dbReference type="ARBA" id="ARBA00022801"/>
    </source>
</evidence>
<dbReference type="SUPFAM" id="SSF53649">
    <property type="entry name" value="Alkaline phosphatase-like"/>
    <property type="match status" value="1"/>
</dbReference>
<evidence type="ECO:0000256" key="5">
    <source>
        <dbReference type="SAM" id="MobiDB-lite"/>
    </source>
</evidence>
<evidence type="ECO:0000313" key="7">
    <source>
        <dbReference type="EMBL" id="PWH07245.1"/>
    </source>
</evidence>
<dbReference type="GO" id="GO:0016787">
    <property type="term" value="F:hydrolase activity"/>
    <property type="evidence" value="ECO:0007669"/>
    <property type="project" value="UniProtKB-KW"/>
</dbReference>
<dbReference type="PROSITE" id="PS00523">
    <property type="entry name" value="SULFATASE_1"/>
    <property type="match status" value="1"/>
</dbReference>
<feature type="region of interest" description="Disordered" evidence="5">
    <location>
        <begin position="471"/>
        <end position="505"/>
    </location>
</feature>
<keyword evidence="8" id="KW-1185">Reference proteome</keyword>
<evidence type="ECO:0000256" key="1">
    <source>
        <dbReference type="ARBA" id="ARBA00008779"/>
    </source>
</evidence>
<evidence type="ECO:0000256" key="2">
    <source>
        <dbReference type="ARBA" id="ARBA00022729"/>
    </source>
</evidence>
<dbReference type="RefSeq" id="WP_109274129.1">
    <property type="nucleotide sequence ID" value="NZ_QFKX01000001.1"/>
</dbReference>